<dbReference type="PATRIC" id="fig|1308866.3.peg.2069"/>
<dbReference type="InterPro" id="IPR025619">
    <property type="entry name" value="YlzJ"/>
</dbReference>
<dbReference type="OrthoDB" id="1683573at2"/>
<accession>N4WK53</accession>
<sequence>MILYTPLAQEDIYQASSSDYQKQSVVQVQEKSCAVERLENGDLRLVQLLSTDPNDFLNEQFLPGTIVKPDNDYGKDVRPS</sequence>
<comment type="caution">
    <text evidence="1">The sequence shown here is derived from an EMBL/GenBank/DDBJ whole genome shotgun (WGS) entry which is preliminary data.</text>
</comment>
<protein>
    <recommendedName>
        <fullName evidence="3">YlzJ-like protein</fullName>
    </recommendedName>
</protein>
<dbReference type="RefSeq" id="WP_003469775.1">
    <property type="nucleotide sequence ID" value="NZ_APML01000040.1"/>
</dbReference>
<organism evidence="1 2">
    <name type="scientific">Gracilibacillus halophilus YIM-C55.5</name>
    <dbReference type="NCBI Taxonomy" id="1308866"/>
    <lineage>
        <taxon>Bacteria</taxon>
        <taxon>Bacillati</taxon>
        <taxon>Bacillota</taxon>
        <taxon>Bacilli</taxon>
        <taxon>Bacillales</taxon>
        <taxon>Bacillaceae</taxon>
        <taxon>Gracilibacillus</taxon>
    </lineage>
</organism>
<dbReference type="Pfam" id="PF14035">
    <property type="entry name" value="YlzJ"/>
    <property type="match status" value="1"/>
</dbReference>
<gene>
    <name evidence="1" type="ORF">J416_10201</name>
</gene>
<name>N4WK53_9BACI</name>
<reference evidence="1 2" key="1">
    <citation type="submission" date="2013-03" db="EMBL/GenBank/DDBJ databases">
        <title>Draft genome sequence of Gracibacillus halophilus YIM-C55.5, a moderately halophilic and thermophilic organism from the Xiaochaidamu salt lake.</title>
        <authorList>
            <person name="Sugumar T."/>
            <person name="Polireddy D.R."/>
            <person name="Antony A."/>
            <person name="Madhava Y.R."/>
            <person name="Sivakumar N."/>
        </authorList>
    </citation>
    <scope>NUCLEOTIDE SEQUENCE [LARGE SCALE GENOMIC DNA]</scope>
    <source>
        <strain evidence="1 2">YIM-C55.5</strain>
    </source>
</reference>
<dbReference type="Proteomes" id="UP000012283">
    <property type="component" value="Unassembled WGS sequence"/>
</dbReference>
<dbReference type="AlphaFoldDB" id="N4WK53"/>
<proteinExistence type="predicted"/>
<evidence type="ECO:0000313" key="2">
    <source>
        <dbReference type="Proteomes" id="UP000012283"/>
    </source>
</evidence>
<dbReference type="EMBL" id="APML01000040">
    <property type="protein sequence ID" value="ENH96532.1"/>
    <property type="molecule type" value="Genomic_DNA"/>
</dbReference>
<evidence type="ECO:0000313" key="1">
    <source>
        <dbReference type="EMBL" id="ENH96532.1"/>
    </source>
</evidence>
<dbReference type="eggNOG" id="ENOG50339QU">
    <property type="taxonomic scope" value="Bacteria"/>
</dbReference>
<evidence type="ECO:0008006" key="3">
    <source>
        <dbReference type="Google" id="ProtNLM"/>
    </source>
</evidence>
<keyword evidence="2" id="KW-1185">Reference proteome</keyword>
<dbReference type="STRING" id="1308866.J416_10201"/>